<name>A0A318JCX8_9NEIS</name>
<feature type="signal peptide" evidence="1">
    <location>
        <begin position="1"/>
        <end position="26"/>
    </location>
</feature>
<sequence>MNSLTRFAGLALLAGTMLASAPAAQAHRGVYYYGPPHFAHWHDGYWNHGYYHGRLGWWWVTGGVWYWYSAPVYPYPDPYVPPVVVSAPAVPAAPAVPPPPAAVASPEAAQVWYYCKAVKQYYPYVSECPGGWKTVPAQPPR</sequence>
<accession>A0A318JCX8</accession>
<comment type="caution">
    <text evidence="2">The sequence shown here is derived from an EMBL/GenBank/DDBJ whole genome shotgun (WGS) entry which is preliminary data.</text>
</comment>
<dbReference type="AlphaFoldDB" id="A0A318JCX8"/>
<keyword evidence="1" id="KW-0732">Signal</keyword>
<evidence type="ECO:0000313" key="3">
    <source>
        <dbReference type="Proteomes" id="UP000248395"/>
    </source>
</evidence>
<evidence type="ECO:0008006" key="4">
    <source>
        <dbReference type="Google" id="ProtNLM"/>
    </source>
</evidence>
<feature type="chain" id="PRO_5016252709" description="Proline-rich region" evidence="1">
    <location>
        <begin position="27"/>
        <end position="141"/>
    </location>
</feature>
<dbReference type="OrthoDB" id="5397649at2"/>
<dbReference type="EMBL" id="QJKC01000009">
    <property type="protein sequence ID" value="PXX46238.1"/>
    <property type="molecule type" value="Genomic_DNA"/>
</dbReference>
<proteinExistence type="predicted"/>
<reference evidence="2 3" key="1">
    <citation type="submission" date="2018-05" db="EMBL/GenBank/DDBJ databases">
        <title>Genomic Encyclopedia of Type Strains, Phase IV (KMG-IV): sequencing the most valuable type-strain genomes for metagenomic binning, comparative biology and taxonomic classification.</title>
        <authorList>
            <person name="Goeker M."/>
        </authorList>
    </citation>
    <scope>NUCLEOTIDE SEQUENCE [LARGE SCALE GENOMIC DNA]</scope>
    <source>
        <strain evidence="2 3">DSM 25134</strain>
    </source>
</reference>
<dbReference type="RefSeq" id="WP_110313395.1">
    <property type="nucleotide sequence ID" value="NZ_LNQU01000001.1"/>
</dbReference>
<organism evidence="2 3">
    <name type="scientific">Aquitalea magnusonii</name>
    <dbReference type="NCBI Taxonomy" id="332411"/>
    <lineage>
        <taxon>Bacteria</taxon>
        <taxon>Pseudomonadati</taxon>
        <taxon>Pseudomonadota</taxon>
        <taxon>Betaproteobacteria</taxon>
        <taxon>Neisseriales</taxon>
        <taxon>Chromobacteriaceae</taxon>
        <taxon>Aquitalea</taxon>
    </lineage>
</organism>
<keyword evidence="3" id="KW-1185">Reference proteome</keyword>
<evidence type="ECO:0000256" key="1">
    <source>
        <dbReference type="SAM" id="SignalP"/>
    </source>
</evidence>
<gene>
    <name evidence="2" type="ORF">DFR38_10980</name>
</gene>
<evidence type="ECO:0000313" key="2">
    <source>
        <dbReference type="EMBL" id="PXX46238.1"/>
    </source>
</evidence>
<protein>
    <recommendedName>
        <fullName evidence="4">Proline-rich region</fullName>
    </recommendedName>
</protein>
<dbReference type="Proteomes" id="UP000248395">
    <property type="component" value="Unassembled WGS sequence"/>
</dbReference>